<evidence type="ECO:0000256" key="7">
    <source>
        <dbReference type="ARBA" id="ARBA00022989"/>
    </source>
</evidence>
<sequence length="432" mass="46182">MTGRRPSAPASAGIPGASGRERREIRRCLEEILLLTGDAETKTMPPHSAADRSASIRRLAEEALSLLGGPSFLPDEKKAPEKAALFSITSVCFAAAGSAAAKGAPSAARVEIDPSVPSLVEGDPLMLEHMLDEIIGKAAGAGNGKIILSAVARRNLPEGIEILFSAGEAKNSPSFAMTFIDSSPEEDGGTPSLALLAEDNPLSARIMESNLEALDFRVMTASNGKEALALAEEHRFDIILMDIQMPEMDGMEATRALRRMERKKGRRVPVLAVSASLEEEDRKRCLEAGMDGFLPKSSSPEAMARTISSLLPGREFLTAREREEESPLLSATGGNREAAAEAAAIFLKTTPPLMAEMKRAVAHGDRLLLVSHAHRLKGNLAFFGAEKAAGLAKAMEDTAKSRALEGLPSLLYSLISEVNRLLAELRKEWGPR</sequence>
<feature type="region of interest" description="Disordered" evidence="12">
    <location>
        <begin position="1"/>
        <end position="23"/>
    </location>
</feature>
<keyword evidence="5" id="KW-0547">Nucleotide-binding</keyword>
<comment type="caution">
    <text evidence="15">The sequence shown here is derived from an EMBL/GenBank/DDBJ whole genome shotgun (WGS) entry which is preliminary data.</text>
</comment>
<dbReference type="AlphaFoldDB" id="A0A4R8MCF4"/>
<feature type="compositionally biased region" description="Low complexity" evidence="12">
    <location>
        <begin position="1"/>
        <end position="18"/>
    </location>
</feature>
<dbReference type="SUPFAM" id="SSF52172">
    <property type="entry name" value="CheY-like"/>
    <property type="match status" value="1"/>
</dbReference>
<dbReference type="InterPro" id="IPR036641">
    <property type="entry name" value="HPT_dom_sf"/>
</dbReference>
<dbReference type="GO" id="GO:0005524">
    <property type="term" value="F:ATP binding"/>
    <property type="evidence" value="ECO:0007669"/>
    <property type="project" value="UniProtKB-KW"/>
</dbReference>
<proteinExistence type="predicted"/>
<dbReference type="OrthoDB" id="1103at2"/>
<dbReference type="PANTHER" id="PTHR45339">
    <property type="entry name" value="HYBRID SIGNAL TRANSDUCTION HISTIDINE KINASE J"/>
    <property type="match status" value="1"/>
</dbReference>
<dbReference type="EMBL" id="SORI01000002">
    <property type="protein sequence ID" value="TDY63044.1"/>
    <property type="molecule type" value="Genomic_DNA"/>
</dbReference>
<dbReference type="Pfam" id="PF01627">
    <property type="entry name" value="Hpt"/>
    <property type="match status" value="1"/>
</dbReference>
<dbReference type="SMART" id="SM00448">
    <property type="entry name" value="REC"/>
    <property type="match status" value="1"/>
</dbReference>
<feature type="domain" description="Response regulatory" evidence="13">
    <location>
        <begin position="193"/>
        <end position="311"/>
    </location>
</feature>
<evidence type="ECO:0000256" key="6">
    <source>
        <dbReference type="ARBA" id="ARBA00022840"/>
    </source>
</evidence>
<keyword evidence="7" id="KW-1133">Transmembrane helix</keyword>
<dbReference type="Gene3D" id="3.40.50.2300">
    <property type="match status" value="1"/>
</dbReference>
<dbReference type="PROSITE" id="PS50110">
    <property type="entry name" value="RESPONSE_REGULATORY"/>
    <property type="match status" value="1"/>
</dbReference>
<feature type="domain" description="HPt" evidence="14">
    <location>
        <begin position="335"/>
        <end position="429"/>
    </location>
</feature>
<protein>
    <submittedName>
        <fullName evidence="15">Hpt domain-containing protein</fullName>
    </submittedName>
</protein>
<evidence type="ECO:0000256" key="4">
    <source>
        <dbReference type="ARBA" id="ARBA00022692"/>
    </source>
</evidence>
<evidence type="ECO:0000256" key="3">
    <source>
        <dbReference type="ARBA" id="ARBA00022553"/>
    </source>
</evidence>
<keyword evidence="2" id="KW-1003">Cell membrane</keyword>
<evidence type="ECO:0000256" key="2">
    <source>
        <dbReference type="ARBA" id="ARBA00022475"/>
    </source>
</evidence>
<dbReference type="CDD" id="cd00088">
    <property type="entry name" value="HPT"/>
    <property type="match status" value="1"/>
</dbReference>
<dbReference type="RefSeq" id="WP_133955834.1">
    <property type="nucleotide sequence ID" value="NZ_SORI01000002.1"/>
</dbReference>
<evidence type="ECO:0000259" key="14">
    <source>
        <dbReference type="PROSITE" id="PS50894"/>
    </source>
</evidence>
<dbReference type="SUPFAM" id="SSF47226">
    <property type="entry name" value="Histidine-containing phosphotransfer domain, HPT domain"/>
    <property type="match status" value="1"/>
</dbReference>
<dbReference type="InterPro" id="IPR001789">
    <property type="entry name" value="Sig_transdc_resp-reg_receiver"/>
</dbReference>
<keyword evidence="8" id="KW-0902">Two-component regulatory system</keyword>
<keyword evidence="16" id="KW-1185">Reference proteome</keyword>
<evidence type="ECO:0000256" key="5">
    <source>
        <dbReference type="ARBA" id="ARBA00022741"/>
    </source>
</evidence>
<dbReference type="CDD" id="cd17546">
    <property type="entry name" value="REC_hyHK_CKI1_RcsC-like"/>
    <property type="match status" value="1"/>
</dbReference>
<keyword evidence="4" id="KW-0812">Transmembrane</keyword>
<keyword evidence="3 11" id="KW-0597">Phosphoprotein</keyword>
<evidence type="ECO:0000259" key="13">
    <source>
        <dbReference type="PROSITE" id="PS50110"/>
    </source>
</evidence>
<keyword evidence="6" id="KW-0067">ATP-binding</keyword>
<evidence type="ECO:0000256" key="1">
    <source>
        <dbReference type="ARBA" id="ARBA00004651"/>
    </source>
</evidence>
<evidence type="ECO:0000256" key="11">
    <source>
        <dbReference type="PROSITE-ProRule" id="PRU00169"/>
    </source>
</evidence>
<keyword evidence="9" id="KW-0472">Membrane</keyword>
<dbReference type="Proteomes" id="UP000295066">
    <property type="component" value="Unassembled WGS sequence"/>
</dbReference>
<evidence type="ECO:0000256" key="9">
    <source>
        <dbReference type="ARBA" id="ARBA00023136"/>
    </source>
</evidence>
<evidence type="ECO:0000256" key="8">
    <source>
        <dbReference type="ARBA" id="ARBA00023012"/>
    </source>
</evidence>
<dbReference type="PROSITE" id="PS50894">
    <property type="entry name" value="HPT"/>
    <property type="match status" value="1"/>
</dbReference>
<feature type="modified residue" description="Phosphohistidine" evidence="10">
    <location>
        <position position="374"/>
    </location>
</feature>
<dbReference type="GO" id="GO:0005886">
    <property type="term" value="C:plasma membrane"/>
    <property type="evidence" value="ECO:0007669"/>
    <property type="project" value="UniProtKB-SubCell"/>
</dbReference>
<reference evidence="15 16" key="1">
    <citation type="submission" date="2019-03" db="EMBL/GenBank/DDBJ databases">
        <title>Genomic Encyclopedia of Type Strains, Phase IV (KMG-IV): sequencing the most valuable type-strain genomes for metagenomic binning, comparative biology and taxonomic classification.</title>
        <authorList>
            <person name="Goeker M."/>
        </authorList>
    </citation>
    <scope>NUCLEOTIDE SEQUENCE [LARGE SCALE GENOMIC DNA]</scope>
    <source>
        <strain evidence="15 16">DSM 25964</strain>
    </source>
</reference>
<evidence type="ECO:0000256" key="10">
    <source>
        <dbReference type="PROSITE-ProRule" id="PRU00110"/>
    </source>
</evidence>
<dbReference type="InterPro" id="IPR011006">
    <property type="entry name" value="CheY-like_superfamily"/>
</dbReference>
<gene>
    <name evidence="15" type="ORF">C8D99_10225</name>
</gene>
<dbReference type="PANTHER" id="PTHR45339:SF1">
    <property type="entry name" value="HYBRID SIGNAL TRANSDUCTION HISTIDINE KINASE J"/>
    <property type="match status" value="1"/>
</dbReference>
<evidence type="ECO:0000313" key="16">
    <source>
        <dbReference type="Proteomes" id="UP000295066"/>
    </source>
</evidence>
<name>A0A4R8MCF4_9BACT</name>
<dbReference type="InterPro" id="IPR008207">
    <property type="entry name" value="Sig_transdc_His_kin_Hpt_dom"/>
</dbReference>
<dbReference type="GO" id="GO:0000160">
    <property type="term" value="P:phosphorelay signal transduction system"/>
    <property type="evidence" value="ECO:0007669"/>
    <property type="project" value="UniProtKB-KW"/>
</dbReference>
<comment type="subcellular location">
    <subcellularLocation>
        <location evidence="1">Cell membrane</location>
        <topology evidence="1">Multi-pass membrane protein</topology>
    </subcellularLocation>
</comment>
<dbReference type="Pfam" id="PF00072">
    <property type="entry name" value="Response_reg"/>
    <property type="match status" value="1"/>
</dbReference>
<feature type="modified residue" description="4-aspartylphosphate" evidence="11">
    <location>
        <position position="242"/>
    </location>
</feature>
<dbReference type="Gene3D" id="1.20.120.160">
    <property type="entry name" value="HPT domain"/>
    <property type="match status" value="1"/>
</dbReference>
<accession>A0A4R8MCF4</accession>
<evidence type="ECO:0000313" key="15">
    <source>
        <dbReference type="EMBL" id="TDY63044.1"/>
    </source>
</evidence>
<evidence type="ECO:0000256" key="12">
    <source>
        <dbReference type="SAM" id="MobiDB-lite"/>
    </source>
</evidence>
<organism evidence="15 16">
    <name type="scientific">Aminivibrio pyruvatiphilus</name>
    <dbReference type="NCBI Taxonomy" id="1005740"/>
    <lineage>
        <taxon>Bacteria</taxon>
        <taxon>Thermotogati</taxon>
        <taxon>Synergistota</taxon>
        <taxon>Synergistia</taxon>
        <taxon>Synergistales</taxon>
        <taxon>Aminobacteriaceae</taxon>
        <taxon>Aminivibrio</taxon>
    </lineage>
</organism>